<dbReference type="InterPro" id="IPR004797">
    <property type="entry name" value="Competence_ComEC/Rec2"/>
</dbReference>
<dbReference type="RefSeq" id="WP_038280984.1">
    <property type="nucleotide sequence ID" value="NZ_JPME01000013.1"/>
</dbReference>
<feature type="transmembrane region" description="Helical" evidence="6">
    <location>
        <begin position="266"/>
        <end position="285"/>
    </location>
</feature>
<feature type="transmembrane region" description="Helical" evidence="6">
    <location>
        <begin position="503"/>
        <end position="521"/>
    </location>
</feature>
<dbReference type="GO" id="GO:0005886">
    <property type="term" value="C:plasma membrane"/>
    <property type="evidence" value="ECO:0007669"/>
    <property type="project" value="UniProtKB-SubCell"/>
</dbReference>
<feature type="transmembrane region" description="Helical" evidence="6">
    <location>
        <begin position="332"/>
        <end position="352"/>
    </location>
</feature>
<dbReference type="InterPro" id="IPR025405">
    <property type="entry name" value="DUF4131"/>
</dbReference>
<sequence>MLVLTSWLLVPAFLAAGIVLYGYWRGRNRLWVLLPLLFLYLGAARAGYDCKRWEERERTIEELSLDFVETEGRVSSFEEKNGSLQIVLKNTKVWKQETCYLVPGLMVSVKLLGEPGTDTLLYPKRTGDNKDISLRLGQLLKVKGEVQPFSSARNPGEFDSKGYYKGLGIDGRFLGKELEILDPREDPLLDGIRQVREWGRSLLYKYTSKEDAGVLTAAVLGDTGGLPEDIKSLYQKNGISHLLAISGMHMSFLGLSFYRILRKTGLGLGSAGLAGAVLVVLYGILTGSGPSVVRAVIMMSVAFLASYLGRTYDLLTSASLALLLLGLKSPMLLMNGGVQLSFGAVYAIGGASPILEKWLGRKRFLSGAISTGVAVQMVTMPITLYHFFQIPFYGLFLNLLLIPLMDWVVCSGIGIIFLGSFSPLLGIGAAGTGHYILAFYEWICKSMEGLPGYSLTFGRPEFGRLAAYGLILFAGLACLKVWEKYEEKRIGENKEEKKKRSFYGLKVLTLAGMYCFCILFLKPGPVKGLETVFLDVGQGDGILLRTGRSAVLVDGGSSSKKSLGKYSLEPCLKSMGVPVIHFAFISHGDQDHLSGVAYLLENSEDIKIENLMLPYHGREDEEIKKLEELAKRRGTNVIYVAGGDQVQVEDLLITCLYPGIEDRPETTNEESEVLKMDYGNCRMLFTGDMEERGEKELLERPGERKILADVNVLKVAHHGSKNSSGEAFLDAIKPRWAVVSYGVGNSYGHPHQEVLDRLKERETEVFKTGEGGAIMMWTDGEKIRFESFVDGEKFSRYN</sequence>
<organism evidence="8 9">
    <name type="scientific">Lacrimispora celerecrescens</name>
    <dbReference type="NCBI Taxonomy" id="29354"/>
    <lineage>
        <taxon>Bacteria</taxon>
        <taxon>Bacillati</taxon>
        <taxon>Bacillota</taxon>
        <taxon>Clostridia</taxon>
        <taxon>Lachnospirales</taxon>
        <taxon>Lachnospiraceae</taxon>
        <taxon>Lacrimispora</taxon>
    </lineage>
</organism>
<evidence type="ECO:0000256" key="4">
    <source>
        <dbReference type="ARBA" id="ARBA00022989"/>
    </source>
</evidence>
<evidence type="ECO:0000259" key="7">
    <source>
        <dbReference type="SMART" id="SM00849"/>
    </source>
</evidence>
<feature type="transmembrane region" description="Helical" evidence="6">
    <location>
        <begin position="394"/>
        <end position="417"/>
    </location>
</feature>
<dbReference type="GO" id="GO:0030420">
    <property type="term" value="P:establishment of competence for transformation"/>
    <property type="evidence" value="ECO:0007669"/>
    <property type="project" value="InterPro"/>
</dbReference>
<dbReference type="Pfam" id="PF13567">
    <property type="entry name" value="DUF4131"/>
    <property type="match status" value="1"/>
</dbReference>
<feature type="transmembrane region" description="Helical" evidence="6">
    <location>
        <begin position="463"/>
        <end position="482"/>
    </location>
</feature>
<evidence type="ECO:0000256" key="5">
    <source>
        <dbReference type="ARBA" id="ARBA00023136"/>
    </source>
</evidence>
<evidence type="ECO:0000256" key="1">
    <source>
        <dbReference type="ARBA" id="ARBA00004651"/>
    </source>
</evidence>
<feature type="domain" description="Metallo-beta-lactamase" evidence="7">
    <location>
        <begin position="538"/>
        <end position="743"/>
    </location>
</feature>
<evidence type="ECO:0000256" key="3">
    <source>
        <dbReference type="ARBA" id="ARBA00022692"/>
    </source>
</evidence>
<dbReference type="NCBIfam" id="TIGR00360">
    <property type="entry name" value="ComEC_N-term"/>
    <property type="match status" value="1"/>
</dbReference>
<feature type="transmembrane region" description="Helical" evidence="6">
    <location>
        <begin position="364"/>
        <end position="388"/>
    </location>
</feature>
<dbReference type="NCBIfam" id="TIGR00361">
    <property type="entry name" value="ComEC_Rec2"/>
    <property type="match status" value="1"/>
</dbReference>
<keyword evidence="5 6" id="KW-0472">Membrane</keyword>
<keyword evidence="9" id="KW-1185">Reference proteome</keyword>
<feature type="transmembrane region" description="Helical" evidence="6">
    <location>
        <begin position="292"/>
        <end position="312"/>
    </location>
</feature>
<proteinExistence type="predicted"/>
<dbReference type="AlphaFoldDB" id="A0A084JM81"/>
<evidence type="ECO:0000313" key="8">
    <source>
        <dbReference type="EMBL" id="KEZ90065.1"/>
    </source>
</evidence>
<keyword evidence="3 6" id="KW-0812">Transmembrane</keyword>
<feature type="transmembrane region" description="Helical" evidence="6">
    <location>
        <begin position="424"/>
        <end position="443"/>
    </location>
</feature>
<dbReference type="InterPro" id="IPR001279">
    <property type="entry name" value="Metallo-B-lactamas"/>
</dbReference>
<dbReference type="InterPro" id="IPR036866">
    <property type="entry name" value="RibonucZ/Hydroxyglut_hydro"/>
</dbReference>
<dbReference type="Pfam" id="PF03772">
    <property type="entry name" value="Competence"/>
    <property type="match status" value="1"/>
</dbReference>
<gene>
    <name evidence="8" type="ORF">IO98_11240</name>
</gene>
<keyword evidence="2" id="KW-1003">Cell membrane</keyword>
<comment type="subcellular location">
    <subcellularLocation>
        <location evidence="1">Cell membrane</location>
        <topology evidence="1">Multi-pass membrane protein</topology>
    </subcellularLocation>
</comment>
<reference evidence="8 9" key="1">
    <citation type="submission" date="2014-07" db="EMBL/GenBank/DDBJ databases">
        <title>Draft genome of Clostridium celerecrescens 152B isolated from sediments associated with methane hydrate from Krishna Godavari basin.</title>
        <authorList>
            <person name="Honkalas V.S."/>
            <person name="Dabir A.P."/>
            <person name="Arora P."/>
            <person name="Dhakephalkar P.K."/>
        </authorList>
    </citation>
    <scope>NUCLEOTIDE SEQUENCE [LARGE SCALE GENOMIC DNA]</scope>
    <source>
        <strain evidence="8 9">152B</strain>
    </source>
</reference>
<protein>
    <submittedName>
        <fullName evidence="8">Competence protein ComEC</fullName>
    </submittedName>
</protein>
<dbReference type="InterPro" id="IPR052159">
    <property type="entry name" value="Competence_DNA_uptake"/>
</dbReference>
<dbReference type="Gene3D" id="3.60.15.10">
    <property type="entry name" value="Ribonuclease Z/Hydroxyacylglutathione hydrolase-like"/>
    <property type="match status" value="1"/>
</dbReference>
<keyword evidence="4 6" id="KW-1133">Transmembrane helix</keyword>
<dbReference type="CDD" id="cd07731">
    <property type="entry name" value="ComA-like_MBL-fold"/>
    <property type="match status" value="1"/>
</dbReference>
<dbReference type="PANTHER" id="PTHR30619:SF1">
    <property type="entry name" value="RECOMBINATION PROTEIN 2"/>
    <property type="match status" value="1"/>
</dbReference>
<dbReference type="Proteomes" id="UP000028525">
    <property type="component" value="Unassembled WGS sequence"/>
</dbReference>
<dbReference type="Pfam" id="PF00753">
    <property type="entry name" value="Lactamase_B"/>
    <property type="match status" value="1"/>
</dbReference>
<evidence type="ECO:0000313" key="9">
    <source>
        <dbReference type="Proteomes" id="UP000028525"/>
    </source>
</evidence>
<feature type="transmembrane region" description="Helical" evidence="6">
    <location>
        <begin position="239"/>
        <end position="260"/>
    </location>
</feature>
<name>A0A084JM81_9FIRM</name>
<accession>A0A084JM81</accession>
<dbReference type="PANTHER" id="PTHR30619">
    <property type="entry name" value="DNA INTERNALIZATION/COMPETENCE PROTEIN COMEC/REC2"/>
    <property type="match status" value="1"/>
</dbReference>
<evidence type="ECO:0000256" key="2">
    <source>
        <dbReference type="ARBA" id="ARBA00022475"/>
    </source>
</evidence>
<dbReference type="EMBL" id="JPME01000013">
    <property type="protein sequence ID" value="KEZ90065.1"/>
    <property type="molecule type" value="Genomic_DNA"/>
</dbReference>
<dbReference type="InterPro" id="IPR004477">
    <property type="entry name" value="ComEC_N"/>
</dbReference>
<dbReference type="InterPro" id="IPR035681">
    <property type="entry name" value="ComA-like_MBL"/>
</dbReference>
<evidence type="ECO:0000256" key="6">
    <source>
        <dbReference type="SAM" id="Phobius"/>
    </source>
</evidence>
<dbReference type="SUPFAM" id="SSF56281">
    <property type="entry name" value="Metallo-hydrolase/oxidoreductase"/>
    <property type="match status" value="1"/>
</dbReference>
<dbReference type="STRING" id="29354.IO98_11240"/>
<dbReference type="SMART" id="SM00849">
    <property type="entry name" value="Lactamase_B"/>
    <property type="match status" value="1"/>
</dbReference>
<comment type="caution">
    <text evidence="8">The sequence shown here is derived from an EMBL/GenBank/DDBJ whole genome shotgun (WGS) entry which is preliminary data.</text>
</comment>
<feature type="transmembrane region" description="Helical" evidence="6">
    <location>
        <begin position="30"/>
        <end position="48"/>
    </location>
</feature>
<feature type="transmembrane region" description="Helical" evidence="6">
    <location>
        <begin position="7"/>
        <end position="24"/>
    </location>
</feature>